<dbReference type="RefSeq" id="WP_114471806.1">
    <property type="nucleotide sequence ID" value="NZ_QPJK01000012.1"/>
</dbReference>
<accession>A0A368XFB6</accession>
<evidence type="ECO:0000259" key="8">
    <source>
        <dbReference type="Pfam" id="PF21981"/>
    </source>
</evidence>
<dbReference type="HAMAP" id="MF_01114">
    <property type="entry name" value="RecX"/>
    <property type="match status" value="1"/>
</dbReference>
<dbReference type="Pfam" id="PF02631">
    <property type="entry name" value="RecX_HTH2"/>
    <property type="match status" value="1"/>
</dbReference>
<dbReference type="NCBIfam" id="NF001055">
    <property type="entry name" value="PRK00117.2-5"/>
    <property type="match status" value="1"/>
</dbReference>
<dbReference type="InterPro" id="IPR053924">
    <property type="entry name" value="RecX_HTH_2nd"/>
</dbReference>
<sequence>MNGARPALSLKGRALRYLSQREHSRPELERKLARHTEDAEELARALDELQAKGFISEARVVESVLHQRAAQYGALRLRQELQRKGVASAAISEAVAGLADSEFDRALALWQRRFAAATDAREHARQSRFLLARGFSGAVVTRVLRHRPDNAD</sequence>
<dbReference type="EMBL" id="QPJK01000012">
    <property type="protein sequence ID" value="RCW65718.1"/>
    <property type="molecule type" value="Genomic_DNA"/>
</dbReference>
<organism evidence="10 11">
    <name type="scientific">Pseudorhodoferax soli</name>
    <dbReference type="NCBI Taxonomy" id="545864"/>
    <lineage>
        <taxon>Bacteria</taxon>
        <taxon>Pseudomonadati</taxon>
        <taxon>Pseudomonadota</taxon>
        <taxon>Betaproteobacteria</taxon>
        <taxon>Burkholderiales</taxon>
        <taxon>Comamonadaceae</taxon>
    </lineage>
</organism>
<comment type="function">
    <text evidence="5">Modulates RecA activity.</text>
</comment>
<dbReference type="Gene3D" id="1.10.10.10">
    <property type="entry name" value="Winged helix-like DNA-binding domain superfamily/Winged helix DNA-binding domain"/>
    <property type="match status" value="3"/>
</dbReference>
<evidence type="ECO:0000256" key="3">
    <source>
        <dbReference type="ARBA" id="ARBA00018111"/>
    </source>
</evidence>
<protein>
    <recommendedName>
        <fullName evidence="3 5">Regulatory protein RecX</fullName>
    </recommendedName>
</protein>
<proteinExistence type="inferred from homology"/>
<dbReference type="InterPro" id="IPR036388">
    <property type="entry name" value="WH-like_DNA-bd_sf"/>
</dbReference>
<dbReference type="PANTHER" id="PTHR33602:SF1">
    <property type="entry name" value="REGULATORY PROTEIN RECX FAMILY PROTEIN"/>
    <property type="match status" value="1"/>
</dbReference>
<dbReference type="GO" id="GO:0005737">
    <property type="term" value="C:cytoplasm"/>
    <property type="evidence" value="ECO:0007669"/>
    <property type="project" value="UniProtKB-SubCell"/>
</dbReference>
<evidence type="ECO:0000256" key="6">
    <source>
        <dbReference type="SAM" id="Coils"/>
    </source>
</evidence>
<dbReference type="Proteomes" id="UP000252884">
    <property type="component" value="Unassembled WGS sequence"/>
</dbReference>
<dbReference type="Pfam" id="PF21982">
    <property type="entry name" value="RecX_HTH1"/>
    <property type="match status" value="1"/>
</dbReference>
<comment type="subcellular location">
    <subcellularLocation>
        <location evidence="1 5">Cytoplasm</location>
    </subcellularLocation>
</comment>
<feature type="domain" description="RecX second three-helical" evidence="7">
    <location>
        <begin position="56"/>
        <end position="94"/>
    </location>
</feature>
<dbReference type="Pfam" id="PF21981">
    <property type="entry name" value="RecX_HTH3"/>
    <property type="match status" value="1"/>
</dbReference>
<keyword evidence="6" id="KW-0175">Coiled coil</keyword>
<comment type="caution">
    <text evidence="10">The sequence shown here is derived from an EMBL/GenBank/DDBJ whole genome shotgun (WGS) entry which is preliminary data.</text>
</comment>
<name>A0A368XFB6_9BURK</name>
<evidence type="ECO:0000256" key="2">
    <source>
        <dbReference type="ARBA" id="ARBA00009695"/>
    </source>
</evidence>
<feature type="domain" description="RecX third three-helical" evidence="8">
    <location>
        <begin position="100"/>
        <end position="144"/>
    </location>
</feature>
<dbReference type="PANTHER" id="PTHR33602">
    <property type="entry name" value="REGULATORY PROTEIN RECX FAMILY PROTEIN"/>
    <property type="match status" value="1"/>
</dbReference>
<feature type="coiled-coil region" evidence="6">
    <location>
        <begin position="25"/>
        <end position="52"/>
    </location>
</feature>
<evidence type="ECO:0000256" key="1">
    <source>
        <dbReference type="ARBA" id="ARBA00004496"/>
    </source>
</evidence>
<evidence type="ECO:0000259" key="7">
    <source>
        <dbReference type="Pfam" id="PF02631"/>
    </source>
</evidence>
<keyword evidence="11" id="KW-1185">Reference proteome</keyword>
<evidence type="ECO:0000313" key="11">
    <source>
        <dbReference type="Proteomes" id="UP000252884"/>
    </source>
</evidence>
<evidence type="ECO:0000313" key="10">
    <source>
        <dbReference type="EMBL" id="RCW65718.1"/>
    </source>
</evidence>
<dbReference type="InterPro" id="IPR053926">
    <property type="entry name" value="RecX_HTH_1st"/>
</dbReference>
<dbReference type="InterPro" id="IPR003783">
    <property type="entry name" value="Regulatory_RecX"/>
</dbReference>
<keyword evidence="4 5" id="KW-0963">Cytoplasm</keyword>
<dbReference type="InterPro" id="IPR053925">
    <property type="entry name" value="RecX_HTH_3rd"/>
</dbReference>
<reference evidence="10 11" key="1">
    <citation type="submission" date="2018-07" db="EMBL/GenBank/DDBJ databases">
        <title>Genomic Encyclopedia of Type Strains, Phase IV (KMG-IV): sequencing the most valuable type-strain genomes for metagenomic binning, comparative biology and taxonomic classification.</title>
        <authorList>
            <person name="Goeker M."/>
        </authorList>
    </citation>
    <scope>NUCLEOTIDE SEQUENCE [LARGE SCALE GENOMIC DNA]</scope>
    <source>
        <strain evidence="10 11">DSM 21634</strain>
    </source>
</reference>
<feature type="domain" description="RecX first three-helical" evidence="9">
    <location>
        <begin position="12"/>
        <end position="49"/>
    </location>
</feature>
<dbReference type="GO" id="GO:0006282">
    <property type="term" value="P:regulation of DNA repair"/>
    <property type="evidence" value="ECO:0007669"/>
    <property type="project" value="UniProtKB-UniRule"/>
</dbReference>
<comment type="similarity">
    <text evidence="2 5">Belongs to the RecX family.</text>
</comment>
<evidence type="ECO:0000256" key="5">
    <source>
        <dbReference type="HAMAP-Rule" id="MF_01114"/>
    </source>
</evidence>
<dbReference type="AlphaFoldDB" id="A0A368XFB6"/>
<gene>
    <name evidence="5" type="primary">recX</name>
    <name evidence="10" type="ORF">DES41_112169</name>
</gene>
<evidence type="ECO:0000259" key="9">
    <source>
        <dbReference type="Pfam" id="PF21982"/>
    </source>
</evidence>
<evidence type="ECO:0000256" key="4">
    <source>
        <dbReference type="ARBA" id="ARBA00022490"/>
    </source>
</evidence>
<dbReference type="OrthoDB" id="5295441at2"/>